<dbReference type="EMBL" id="JAOPHQ010003413">
    <property type="protein sequence ID" value="KAK0143477.1"/>
    <property type="molecule type" value="Genomic_DNA"/>
</dbReference>
<dbReference type="Proteomes" id="UP001174136">
    <property type="component" value="Unassembled WGS sequence"/>
</dbReference>
<organism evidence="1 2">
    <name type="scientific">Merluccius polli</name>
    <name type="common">Benguela hake</name>
    <name type="synonym">Merluccius cadenati</name>
    <dbReference type="NCBI Taxonomy" id="89951"/>
    <lineage>
        <taxon>Eukaryota</taxon>
        <taxon>Metazoa</taxon>
        <taxon>Chordata</taxon>
        <taxon>Craniata</taxon>
        <taxon>Vertebrata</taxon>
        <taxon>Euteleostomi</taxon>
        <taxon>Actinopterygii</taxon>
        <taxon>Neopterygii</taxon>
        <taxon>Teleostei</taxon>
        <taxon>Neoteleostei</taxon>
        <taxon>Acanthomorphata</taxon>
        <taxon>Zeiogadaria</taxon>
        <taxon>Gadariae</taxon>
        <taxon>Gadiformes</taxon>
        <taxon>Gadoidei</taxon>
        <taxon>Merlucciidae</taxon>
        <taxon>Merluccius</taxon>
    </lineage>
</organism>
<proteinExistence type="predicted"/>
<sequence>MTAHHLKLNLDKTELLFVPGKDCLHMDLLVTVKDIVSAYDREEQWSVGEMIRTRTCIRYKTMVLAYKAVYGTAPTYLQALVRPHAQLECSAQLPQLAGWYCQL</sequence>
<evidence type="ECO:0000313" key="2">
    <source>
        <dbReference type="Proteomes" id="UP001174136"/>
    </source>
</evidence>
<reference evidence="1" key="1">
    <citation type="journal article" date="2023" name="Front. Mar. Sci.">
        <title>A new Merluccius polli reference genome to investigate the effects of global change in West African waters.</title>
        <authorList>
            <person name="Mateo J.L."/>
            <person name="Blanco-Fernandez C."/>
            <person name="Garcia-Vazquez E."/>
            <person name="Machado-Schiaffino G."/>
        </authorList>
    </citation>
    <scope>NUCLEOTIDE SEQUENCE</scope>
    <source>
        <strain evidence="1">C29</strain>
        <tissue evidence="1">Fin</tissue>
    </source>
</reference>
<evidence type="ECO:0008006" key="3">
    <source>
        <dbReference type="Google" id="ProtNLM"/>
    </source>
</evidence>
<dbReference type="AlphaFoldDB" id="A0AA47MNZ1"/>
<evidence type="ECO:0000313" key="1">
    <source>
        <dbReference type="EMBL" id="KAK0143477.1"/>
    </source>
</evidence>
<comment type="caution">
    <text evidence="1">The sequence shown here is derived from an EMBL/GenBank/DDBJ whole genome shotgun (WGS) entry which is preliminary data.</text>
</comment>
<keyword evidence="2" id="KW-1185">Reference proteome</keyword>
<accession>A0AA47MNZ1</accession>
<name>A0AA47MNZ1_MERPO</name>
<protein>
    <recommendedName>
        <fullName evidence="3">Reverse transcriptase domain-containing protein</fullName>
    </recommendedName>
</protein>
<gene>
    <name evidence="1" type="ORF">N1851_018389</name>
</gene>